<organism evidence="1 2">
    <name type="scientific">Catenaria anguillulae PL171</name>
    <dbReference type="NCBI Taxonomy" id="765915"/>
    <lineage>
        <taxon>Eukaryota</taxon>
        <taxon>Fungi</taxon>
        <taxon>Fungi incertae sedis</taxon>
        <taxon>Blastocladiomycota</taxon>
        <taxon>Blastocladiomycetes</taxon>
        <taxon>Blastocladiales</taxon>
        <taxon>Catenariaceae</taxon>
        <taxon>Catenaria</taxon>
    </lineage>
</organism>
<sequence>MPTSLTVKVSRKQLLWNPCTASKLVIALLLLPSEPSSSCFRQFYSRILAHFSLAVILVHWPCLPRTSHHLMFALNCSFSPNLSYQPPLPPKSCPHLLVHVSLLHHPHSTHFLVFLSRFMT</sequence>
<keyword evidence="2" id="KW-1185">Reference proteome</keyword>
<dbReference type="AlphaFoldDB" id="A0A1Y2HBK7"/>
<gene>
    <name evidence="1" type="ORF">BCR44DRAFT_317070</name>
</gene>
<comment type="caution">
    <text evidence="1">The sequence shown here is derived from an EMBL/GenBank/DDBJ whole genome shotgun (WGS) entry which is preliminary data.</text>
</comment>
<evidence type="ECO:0000313" key="2">
    <source>
        <dbReference type="Proteomes" id="UP000193411"/>
    </source>
</evidence>
<accession>A0A1Y2HBK7</accession>
<dbReference type="Proteomes" id="UP000193411">
    <property type="component" value="Unassembled WGS sequence"/>
</dbReference>
<dbReference type="EMBL" id="MCFL01000052">
    <property type="protein sequence ID" value="ORZ31970.1"/>
    <property type="molecule type" value="Genomic_DNA"/>
</dbReference>
<protein>
    <submittedName>
        <fullName evidence="1">Uncharacterized protein</fullName>
    </submittedName>
</protein>
<proteinExistence type="predicted"/>
<reference evidence="1 2" key="1">
    <citation type="submission" date="2016-07" db="EMBL/GenBank/DDBJ databases">
        <title>Pervasive Adenine N6-methylation of Active Genes in Fungi.</title>
        <authorList>
            <consortium name="DOE Joint Genome Institute"/>
            <person name="Mondo S.J."/>
            <person name="Dannebaum R.O."/>
            <person name="Kuo R.C."/>
            <person name="Labutti K."/>
            <person name="Haridas S."/>
            <person name="Kuo A."/>
            <person name="Salamov A."/>
            <person name="Ahrendt S.R."/>
            <person name="Lipzen A."/>
            <person name="Sullivan W."/>
            <person name="Andreopoulos W.B."/>
            <person name="Clum A."/>
            <person name="Lindquist E."/>
            <person name="Daum C."/>
            <person name="Ramamoorthy G.K."/>
            <person name="Gryganskyi A."/>
            <person name="Culley D."/>
            <person name="Magnuson J.K."/>
            <person name="James T.Y."/>
            <person name="O'Malley M.A."/>
            <person name="Stajich J.E."/>
            <person name="Spatafora J.W."/>
            <person name="Visel A."/>
            <person name="Grigoriev I.V."/>
        </authorList>
    </citation>
    <scope>NUCLEOTIDE SEQUENCE [LARGE SCALE GENOMIC DNA]</scope>
    <source>
        <strain evidence="1 2">PL171</strain>
    </source>
</reference>
<name>A0A1Y2HBK7_9FUNG</name>
<evidence type="ECO:0000313" key="1">
    <source>
        <dbReference type="EMBL" id="ORZ31970.1"/>
    </source>
</evidence>